<evidence type="ECO:0000313" key="2">
    <source>
        <dbReference type="EMBL" id="MBY8887266.1"/>
    </source>
</evidence>
<protein>
    <submittedName>
        <fullName evidence="2">GNAT family N-acetyltransferase</fullName>
        <ecNumber evidence="2">2.3.1.-</ecNumber>
    </submittedName>
</protein>
<keyword evidence="2" id="KW-0808">Transferase</keyword>
<dbReference type="InterPro" id="IPR038740">
    <property type="entry name" value="BioF2-like_GNAT_dom"/>
</dbReference>
<dbReference type="EC" id="2.3.1.-" evidence="2"/>
<keyword evidence="3" id="KW-1185">Reference proteome</keyword>
<dbReference type="Pfam" id="PF13480">
    <property type="entry name" value="Acetyltransf_6"/>
    <property type="match status" value="1"/>
</dbReference>
<proteinExistence type="predicted"/>
<organism evidence="2 3">
    <name type="scientific">Streptantibioticus parmotrematis</name>
    <dbReference type="NCBI Taxonomy" id="2873249"/>
    <lineage>
        <taxon>Bacteria</taxon>
        <taxon>Bacillati</taxon>
        <taxon>Actinomycetota</taxon>
        <taxon>Actinomycetes</taxon>
        <taxon>Kitasatosporales</taxon>
        <taxon>Streptomycetaceae</taxon>
        <taxon>Streptantibioticus</taxon>
    </lineage>
</organism>
<dbReference type="SUPFAM" id="SSF55729">
    <property type="entry name" value="Acyl-CoA N-acyltransferases (Nat)"/>
    <property type="match status" value="1"/>
</dbReference>
<comment type="caution">
    <text evidence="2">The sequence shown here is derived from an EMBL/GenBank/DDBJ whole genome shotgun (WGS) entry which is preliminary data.</text>
</comment>
<feature type="domain" description="BioF2-like acetyltransferase" evidence="1">
    <location>
        <begin position="179"/>
        <end position="326"/>
    </location>
</feature>
<gene>
    <name evidence="2" type="ORF">K7472_20825</name>
</gene>
<evidence type="ECO:0000313" key="3">
    <source>
        <dbReference type="Proteomes" id="UP001198565"/>
    </source>
</evidence>
<reference evidence="2 3" key="1">
    <citation type="submission" date="2021-08" db="EMBL/GenBank/DDBJ databases">
        <title>Streptomyces sp. PTM05 isolated from lichen.</title>
        <authorList>
            <person name="Somphong A."/>
            <person name="Phongsopitanun W."/>
            <person name="Tanasupawat S."/>
        </authorList>
    </citation>
    <scope>NUCLEOTIDE SEQUENCE [LARGE SCALE GENOMIC DNA]</scope>
    <source>
        <strain evidence="2 3">Ptm05</strain>
    </source>
</reference>
<name>A0ABS7QX31_9ACTN</name>
<evidence type="ECO:0000259" key="1">
    <source>
        <dbReference type="Pfam" id="PF13480"/>
    </source>
</evidence>
<accession>A0ABS7QX31</accession>
<dbReference type="RefSeq" id="WP_222980011.1">
    <property type="nucleotide sequence ID" value="NZ_JAINVZ010000015.1"/>
</dbReference>
<dbReference type="GO" id="GO:0016746">
    <property type="term" value="F:acyltransferase activity"/>
    <property type="evidence" value="ECO:0007669"/>
    <property type="project" value="UniProtKB-KW"/>
</dbReference>
<dbReference type="Gene3D" id="3.40.630.30">
    <property type="match status" value="1"/>
</dbReference>
<dbReference type="EMBL" id="JAINVZ010000015">
    <property type="protein sequence ID" value="MBY8887266.1"/>
    <property type="molecule type" value="Genomic_DNA"/>
</dbReference>
<keyword evidence="2" id="KW-0012">Acyltransferase</keyword>
<dbReference type="Proteomes" id="UP001198565">
    <property type="component" value="Unassembled WGS sequence"/>
</dbReference>
<dbReference type="InterPro" id="IPR016181">
    <property type="entry name" value="Acyl_CoA_acyltransferase"/>
</dbReference>
<sequence>MRSIAVVRGSARCRLLEGQVGREFIRNRWADLAEADGQATPYQSAEWVNGWAGQLTSCSSLVVVVVENATRSPVAAIALRERVDEAGDELRLQLAPLSSPHAEYVRPVGSQAEDEDVIRAIVDQLDVLAAERHIVLPDVPLESALGRHLSRREDWNHVGSSACASVPLPLDMDALSAATRRNHRRRKREWATLEGHVEYRRTSSNEELLYAFPDLARLHRLRWGAAERVVAGTVGEDERTWRGVLNSHSDRMATIATLRVDRDVVAAQLCLLGDRVCYSLVTAMNPGAASLAPGHALLRFLIRDLTKSGFVRFDLGRTLAHQLPYKAQYGPRWTSTGTFVTSTSCSRLGSRDNPPDAFCGRNAILGSPAGLDGP</sequence>